<evidence type="ECO:0000313" key="3">
    <source>
        <dbReference type="EMBL" id="KAL1595882.1"/>
    </source>
</evidence>
<keyword evidence="4" id="KW-1185">Reference proteome</keyword>
<feature type="region of interest" description="Disordered" evidence="1">
    <location>
        <begin position="287"/>
        <end position="428"/>
    </location>
</feature>
<name>A0ABR3QUP2_9PLEO</name>
<feature type="compositionally biased region" description="Pro residues" evidence="1">
    <location>
        <begin position="352"/>
        <end position="366"/>
    </location>
</feature>
<evidence type="ECO:0000256" key="2">
    <source>
        <dbReference type="SAM" id="SignalP"/>
    </source>
</evidence>
<reference evidence="3 4" key="1">
    <citation type="submission" date="2024-02" db="EMBL/GenBank/DDBJ databases">
        <title>De novo assembly and annotation of 12 fungi associated with fruit tree decline syndrome in Ontario, Canada.</title>
        <authorList>
            <person name="Sulman M."/>
            <person name="Ellouze W."/>
            <person name="Ilyukhin E."/>
        </authorList>
    </citation>
    <scope>NUCLEOTIDE SEQUENCE [LARGE SCALE GENOMIC DNA]</scope>
    <source>
        <strain evidence="3 4">M42-189</strain>
    </source>
</reference>
<dbReference type="Proteomes" id="UP001521785">
    <property type="component" value="Unassembled WGS sequence"/>
</dbReference>
<protein>
    <submittedName>
        <fullName evidence="3">Uncharacterized protein</fullName>
    </submittedName>
</protein>
<evidence type="ECO:0000256" key="1">
    <source>
        <dbReference type="SAM" id="MobiDB-lite"/>
    </source>
</evidence>
<sequence length="718" mass="74823">MSKVRVLGVFTVALAGVARAAPQRLGIGIVPIPTVFPVTNSTTAPSPTPTDSASTCEASCDVQYPELFGLSWAREDQVVFTETVTVGTVTISTLTQRNTTYTLTDTYYNEDVPRSYTLYQQGIDKGGTKTVEATITLSDGEVPTIFAYPTPWVDYPAAYHWQGIVPTHDEKSVSVCATSTEELAFGEVTQHPLYPQPTDIVPDKNDPEGINYVPLWIALQELPEKKWFDQAFPAESAFAYCTSVQGKPASLEISTAKFVLATATFATSLVNPGFIHPESTVTGWEDGITTTDPPNIFEPTQDPTQEPSRHPDSSHGDISITRIFPRPPTIAGPKSTSIQVPDIPDIVTSVPPWDPQPTVRPSPPLVNVPTTPHTGDGQPAPTGGNNVGQPAPSPGNVNGVGQPPTNSNGVGNPIPDVNNPGGRPAATPTTPVFTFVPTTINGRPTATPVFILPGASSIATIGQTVTFNGQTSILAAPSAIFAFIPTTINGVATSAPGFIISGTSTATIGQTITLDGQPTILAAPAPFATEIPTTLFGIETHVTAYIISGSITAFPGQTITLDGQVTALPTADAVFTSITTTIDGKETLVPAYIISGSSTATIGQTVIIDGTSTVLSTPTADVVFTSVTTTINGKETVIPAYVVSGSTTATIGQIVTLHGTTTILGWPTQTEASAAAYPTNVGQPSETASEKKGAGTRISSVQLDVVLLTVGAFIVSLL</sequence>
<proteinExistence type="predicted"/>
<dbReference type="EMBL" id="JAKJXO020000015">
    <property type="protein sequence ID" value="KAL1595882.1"/>
    <property type="molecule type" value="Genomic_DNA"/>
</dbReference>
<organism evidence="3 4">
    <name type="scientific">Paraconiothyrium brasiliense</name>
    <dbReference type="NCBI Taxonomy" id="300254"/>
    <lineage>
        <taxon>Eukaryota</taxon>
        <taxon>Fungi</taxon>
        <taxon>Dikarya</taxon>
        <taxon>Ascomycota</taxon>
        <taxon>Pezizomycotina</taxon>
        <taxon>Dothideomycetes</taxon>
        <taxon>Pleosporomycetidae</taxon>
        <taxon>Pleosporales</taxon>
        <taxon>Massarineae</taxon>
        <taxon>Didymosphaeriaceae</taxon>
        <taxon>Paraconiothyrium</taxon>
    </lineage>
</organism>
<comment type="caution">
    <text evidence="3">The sequence shown here is derived from an EMBL/GenBank/DDBJ whole genome shotgun (WGS) entry which is preliminary data.</text>
</comment>
<keyword evidence="2" id="KW-0732">Signal</keyword>
<gene>
    <name evidence="3" type="ORF">SLS60_009572</name>
</gene>
<accession>A0ABR3QUP2</accession>
<evidence type="ECO:0000313" key="4">
    <source>
        <dbReference type="Proteomes" id="UP001521785"/>
    </source>
</evidence>
<feature type="signal peptide" evidence="2">
    <location>
        <begin position="1"/>
        <end position="20"/>
    </location>
</feature>
<feature type="chain" id="PRO_5045562289" evidence="2">
    <location>
        <begin position="21"/>
        <end position="718"/>
    </location>
</feature>